<evidence type="ECO:0000313" key="11">
    <source>
        <dbReference type="Proteomes" id="UP001147695"/>
    </source>
</evidence>
<gene>
    <name evidence="10" type="ORF">N7452_009463</name>
</gene>
<evidence type="ECO:0000256" key="2">
    <source>
        <dbReference type="ARBA" id="ARBA00022723"/>
    </source>
</evidence>
<evidence type="ECO:0000256" key="3">
    <source>
        <dbReference type="ARBA" id="ARBA00022737"/>
    </source>
</evidence>
<reference evidence="10" key="2">
    <citation type="journal article" date="2023" name="IMA Fungus">
        <title>Comparative genomic study of the Penicillium genus elucidates a diverse pangenome and 15 lateral gene transfer events.</title>
        <authorList>
            <person name="Petersen C."/>
            <person name="Sorensen T."/>
            <person name="Nielsen M.R."/>
            <person name="Sondergaard T.E."/>
            <person name="Sorensen J.L."/>
            <person name="Fitzpatrick D.A."/>
            <person name="Frisvad J.C."/>
            <person name="Nielsen K.L."/>
        </authorList>
    </citation>
    <scope>NUCLEOTIDE SEQUENCE</scope>
    <source>
        <strain evidence="10">IBT 35673</strain>
    </source>
</reference>
<keyword evidence="6" id="KW-0539">Nucleus</keyword>
<dbReference type="PROSITE" id="PS00028">
    <property type="entry name" value="ZINC_FINGER_C2H2_1"/>
    <property type="match status" value="1"/>
</dbReference>
<evidence type="ECO:0000256" key="6">
    <source>
        <dbReference type="ARBA" id="ARBA00023242"/>
    </source>
</evidence>
<dbReference type="GO" id="GO:0005634">
    <property type="term" value="C:nucleus"/>
    <property type="evidence" value="ECO:0007669"/>
    <property type="project" value="UniProtKB-SubCell"/>
</dbReference>
<dbReference type="PROSITE" id="PS50157">
    <property type="entry name" value="ZINC_FINGER_C2H2_2"/>
    <property type="match status" value="1"/>
</dbReference>
<dbReference type="PANTHER" id="PTHR40626:SF10">
    <property type="entry name" value="C2H2-TYPE DOMAIN-CONTAINING PROTEIN"/>
    <property type="match status" value="1"/>
</dbReference>
<comment type="subcellular location">
    <subcellularLocation>
        <location evidence="1">Nucleus</location>
    </subcellularLocation>
</comment>
<keyword evidence="3" id="KW-0677">Repeat</keyword>
<dbReference type="InterPro" id="IPR013087">
    <property type="entry name" value="Znf_C2H2_type"/>
</dbReference>
<organism evidence="10 11">
    <name type="scientific">Penicillium brevicompactum</name>
    <dbReference type="NCBI Taxonomy" id="5074"/>
    <lineage>
        <taxon>Eukaryota</taxon>
        <taxon>Fungi</taxon>
        <taxon>Dikarya</taxon>
        <taxon>Ascomycota</taxon>
        <taxon>Pezizomycotina</taxon>
        <taxon>Eurotiomycetes</taxon>
        <taxon>Eurotiomycetidae</taxon>
        <taxon>Eurotiales</taxon>
        <taxon>Aspergillaceae</taxon>
        <taxon>Penicillium</taxon>
    </lineage>
</organism>
<dbReference type="EMBL" id="JAPZBQ010000005">
    <property type="protein sequence ID" value="KAJ5329073.1"/>
    <property type="molecule type" value="Genomic_DNA"/>
</dbReference>
<dbReference type="GO" id="GO:0000981">
    <property type="term" value="F:DNA-binding transcription factor activity, RNA polymerase II-specific"/>
    <property type="evidence" value="ECO:0007669"/>
    <property type="project" value="InterPro"/>
</dbReference>
<dbReference type="AlphaFoldDB" id="A0A9W9UAN3"/>
<name>A0A9W9UAN3_PENBR</name>
<comment type="caution">
    <text evidence="10">The sequence shown here is derived from an EMBL/GenBank/DDBJ whole genome shotgun (WGS) entry which is preliminary data.</text>
</comment>
<dbReference type="CDD" id="cd12148">
    <property type="entry name" value="fungal_TF_MHR"/>
    <property type="match status" value="1"/>
</dbReference>
<dbReference type="GO" id="GO:0006351">
    <property type="term" value="P:DNA-templated transcription"/>
    <property type="evidence" value="ECO:0007669"/>
    <property type="project" value="InterPro"/>
</dbReference>
<dbReference type="GO" id="GO:0000785">
    <property type="term" value="C:chromatin"/>
    <property type="evidence" value="ECO:0007669"/>
    <property type="project" value="TreeGrafter"/>
</dbReference>
<dbReference type="Proteomes" id="UP001147695">
    <property type="component" value="Unassembled WGS sequence"/>
</dbReference>
<evidence type="ECO:0000256" key="8">
    <source>
        <dbReference type="SAM" id="MobiDB-lite"/>
    </source>
</evidence>
<evidence type="ECO:0000259" key="9">
    <source>
        <dbReference type="PROSITE" id="PS50157"/>
    </source>
</evidence>
<keyword evidence="4 7" id="KW-0863">Zinc-finger</keyword>
<feature type="region of interest" description="Disordered" evidence="8">
    <location>
        <begin position="90"/>
        <end position="151"/>
    </location>
</feature>
<keyword evidence="2" id="KW-0479">Metal-binding</keyword>
<dbReference type="GO" id="GO:0000978">
    <property type="term" value="F:RNA polymerase II cis-regulatory region sequence-specific DNA binding"/>
    <property type="evidence" value="ECO:0007669"/>
    <property type="project" value="InterPro"/>
</dbReference>
<dbReference type="InterPro" id="IPR051059">
    <property type="entry name" value="VerF-like"/>
</dbReference>
<evidence type="ECO:0000256" key="7">
    <source>
        <dbReference type="PROSITE-ProRule" id="PRU00042"/>
    </source>
</evidence>
<dbReference type="GO" id="GO:0008270">
    <property type="term" value="F:zinc ion binding"/>
    <property type="evidence" value="ECO:0007669"/>
    <property type="project" value="UniProtKB-KW"/>
</dbReference>
<feature type="compositionally biased region" description="Low complexity" evidence="8">
    <location>
        <begin position="131"/>
        <end position="146"/>
    </location>
</feature>
<evidence type="ECO:0000256" key="5">
    <source>
        <dbReference type="ARBA" id="ARBA00022833"/>
    </source>
</evidence>
<proteinExistence type="predicted"/>
<dbReference type="Pfam" id="PF04082">
    <property type="entry name" value="Fungal_trans"/>
    <property type="match status" value="1"/>
</dbReference>
<dbReference type="PANTHER" id="PTHR40626">
    <property type="entry name" value="MIP31509P"/>
    <property type="match status" value="1"/>
</dbReference>
<evidence type="ECO:0000313" key="10">
    <source>
        <dbReference type="EMBL" id="KAJ5329073.1"/>
    </source>
</evidence>
<keyword evidence="5" id="KW-0862">Zinc</keyword>
<feature type="domain" description="C2H2-type" evidence="9">
    <location>
        <begin position="36"/>
        <end position="60"/>
    </location>
</feature>
<evidence type="ECO:0000256" key="4">
    <source>
        <dbReference type="ARBA" id="ARBA00022771"/>
    </source>
</evidence>
<accession>A0A9W9UAN3</accession>
<evidence type="ECO:0000256" key="1">
    <source>
        <dbReference type="ARBA" id="ARBA00004123"/>
    </source>
</evidence>
<protein>
    <recommendedName>
        <fullName evidence="9">C2H2-type domain-containing protein</fullName>
    </recommendedName>
</protein>
<reference evidence="10" key="1">
    <citation type="submission" date="2022-12" db="EMBL/GenBank/DDBJ databases">
        <authorList>
            <person name="Petersen C."/>
        </authorList>
    </citation>
    <scope>NUCLEOTIDE SEQUENCE</scope>
    <source>
        <strain evidence="10">IBT 35673</strain>
    </source>
</reference>
<dbReference type="InterPro" id="IPR007219">
    <property type="entry name" value="XnlR_reg_dom"/>
</dbReference>
<feature type="region of interest" description="Disordered" evidence="8">
    <location>
        <begin position="1"/>
        <end position="33"/>
    </location>
</feature>
<sequence>MPPRKRQKPSPGDGVAGRHESSDQPPLAAKKPKRAFRCQFCAKEFLRNEHLQRHERLPRHIRILHGPSVTHLVSDPACHNHEEAPQHAGRILNYPGNLSPVDGQSQNAALYDPDHSGLETSTSGPDLTLYPDPAASINPAPSASHPGVSSAEEINDVPAISWTQPSSNFGDFALFIDSMNMPCGSNGGFFIDQPTLALSPHPLFSEINEQQWHGHKQPPHIAPLNIDTDNTSTPRLFDEFSSTFPSFESPSKSKHEPWRVTQQDWEHLLGEIQTMVSIIPPEFSLPSRHTMTRYIATYFSGFHRHLPFLHVPTFEPTKCPVELILAMATIGAQSAFDNANAVMFFRTSYAIALERLRNRKAQLRDKRFPAEDASTLTGAPLGSQNRPWVGSLPSNVPNPSVLPSDQDEADRFDPLSISQTLLVLMAMATWGNSKAIYNEAIGLQNILAEHMREEKLLEARKHHSEHANWAEWIRAEGHNRTVGIIFCFFIFHTIVYDTPPPILNSELHITLPSLEISWAARTEKDWQETRKQAEPQVTFQSCFSLLFAREGEGTTMRPKACSSLGAYILILALIQHIYFLREMAKRKAPFDQGPAPNDVAEVEQALKNWQHRWYMDPESSFGPGSPHGPISFNSTALLRMAYIRLTVDVGPWRALNTHDAEDIAASIHRSPELEPTHKLTRAVLYSAHALSIPVKIGVNIVARNQAFAWSLQHSLCALECAFVLSKWLIAIQHRSPGVPLGEDESRLLAYVVDMVAEADSGFHFDSQRELTATLPDLCIRVVQIWARLLSGVAVWDVVRMIGKALAAYGRILEQQWGKPGSETVPPNDTN</sequence>